<name>A0A1G2U9A3_9BACT</name>
<feature type="transmembrane region" description="Helical" evidence="1">
    <location>
        <begin position="224"/>
        <end position="242"/>
    </location>
</feature>
<feature type="transmembrane region" description="Helical" evidence="1">
    <location>
        <begin position="249"/>
        <end position="268"/>
    </location>
</feature>
<feature type="transmembrane region" description="Helical" evidence="1">
    <location>
        <begin position="130"/>
        <end position="147"/>
    </location>
</feature>
<feature type="transmembrane region" description="Helical" evidence="1">
    <location>
        <begin position="58"/>
        <end position="81"/>
    </location>
</feature>
<feature type="transmembrane region" description="Helical" evidence="1">
    <location>
        <begin position="177"/>
        <end position="197"/>
    </location>
</feature>
<comment type="caution">
    <text evidence="2">The sequence shown here is derived from an EMBL/GenBank/DDBJ whole genome shotgun (WGS) entry which is preliminary data.</text>
</comment>
<evidence type="ECO:0008006" key="4">
    <source>
        <dbReference type="Google" id="ProtNLM"/>
    </source>
</evidence>
<keyword evidence="1" id="KW-1133">Transmembrane helix</keyword>
<keyword evidence="1" id="KW-0812">Transmembrane</keyword>
<dbReference type="EMBL" id="MHWF01000008">
    <property type="protein sequence ID" value="OHB06043.1"/>
    <property type="molecule type" value="Genomic_DNA"/>
</dbReference>
<organism evidence="2 3">
    <name type="scientific">Candidatus Zambryskibacteria bacterium RIFCSPLOWO2_01_FULL_45_43</name>
    <dbReference type="NCBI Taxonomy" id="1802762"/>
    <lineage>
        <taxon>Bacteria</taxon>
        <taxon>Candidatus Zambryskiibacteriota</taxon>
    </lineage>
</organism>
<evidence type="ECO:0000313" key="3">
    <source>
        <dbReference type="Proteomes" id="UP000177722"/>
    </source>
</evidence>
<feature type="transmembrane region" description="Helical" evidence="1">
    <location>
        <begin position="6"/>
        <end position="37"/>
    </location>
</feature>
<feature type="transmembrane region" description="Helical" evidence="1">
    <location>
        <begin position="93"/>
        <end position="118"/>
    </location>
</feature>
<dbReference type="AlphaFoldDB" id="A0A1G2U9A3"/>
<evidence type="ECO:0000313" key="2">
    <source>
        <dbReference type="EMBL" id="OHB06043.1"/>
    </source>
</evidence>
<accession>A0A1G2U9A3</accession>
<protein>
    <recommendedName>
        <fullName evidence="4">Lycopene cyclase domain-containing protein</fullName>
    </recommendedName>
</protein>
<reference evidence="2 3" key="1">
    <citation type="journal article" date="2016" name="Nat. Commun.">
        <title>Thousands of microbial genomes shed light on interconnected biogeochemical processes in an aquifer system.</title>
        <authorList>
            <person name="Anantharaman K."/>
            <person name="Brown C.T."/>
            <person name="Hug L.A."/>
            <person name="Sharon I."/>
            <person name="Castelle C.J."/>
            <person name="Probst A.J."/>
            <person name="Thomas B.C."/>
            <person name="Singh A."/>
            <person name="Wilkins M.J."/>
            <person name="Karaoz U."/>
            <person name="Brodie E.L."/>
            <person name="Williams K.H."/>
            <person name="Hubbard S.S."/>
            <person name="Banfield J.F."/>
        </authorList>
    </citation>
    <scope>NUCLEOTIDE SEQUENCE [LARGE SCALE GENOMIC DNA]</scope>
</reference>
<gene>
    <name evidence="2" type="ORF">A3B16_01940</name>
</gene>
<dbReference type="Proteomes" id="UP000177722">
    <property type="component" value="Unassembled WGS sequence"/>
</dbReference>
<evidence type="ECO:0000256" key="1">
    <source>
        <dbReference type="SAM" id="Phobius"/>
    </source>
</evidence>
<proteinExistence type="predicted"/>
<keyword evidence="1" id="KW-0472">Membrane</keyword>
<feature type="transmembrane region" description="Helical" evidence="1">
    <location>
        <begin position="153"/>
        <end position="170"/>
    </location>
</feature>
<sequence>MLLIGITLIILGVLSLFDFAALKFVTYPLLWWGLILALDEVNFKKWSGSPIRSHGSKFFIAIIVPISVMYWLFFEFINFAFPQWYYINVIQQPLMATLLTFLSFATVIPAVVECVWLVAGKIPSFKISGGWAYVSIVAGILFAVPPFFFENFWLNQLVWISPFLMLAPFLENEKLNLKSLISVGLAGLLTGFLWELLNSGATTKWQYGILSGQPHLFEMPLPGYFGFIPFAFSAIAVYLFSIKFLKTGIVPALTLYAAAILLSYIFAIKLI</sequence>